<sequence>MSNPYSSLPDHCFWSRGVTWVHPAQMDPMSRAPFMISASDKVATMGSCFAQHISRRLQASGFNYFVPEAAPASLPAAEAKAANYGVFSARYGNIYTVRQAVQLFDRAFGHATFDEAWERDDRLVDPFRPQIDPKGFADLNALRASRAEHLAAVRRVFEEADVLVFTLGLTEAWRSIATGAVYPTAPGVAGGAFDPALFEPVNFKVDEVIADLDLFVTKTRSVNAGVRIILTVSPVPLKATFEDRHVLQSTVYSKSVLRVAAQHAADSHDDVVYFPSFEIITGPGGAGRYYAQDLREVKDLGVAHVMRVFERHFIRGEGADPAAAAAPVFDTGGHSDVICDEDVLEAALQGSRIRRQDAPVLAEEGEALGLSVKEVRDGYRLFLQRAPESEEVITLHRRTFSDRRSFALSLVRSDEFRQGRRPDAPDRFAEWIDWLSA</sequence>
<dbReference type="Proteomes" id="UP001055429">
    <property type="component" value="Chromosome"/>
</dbReference>
<dbReference type="EMBL" id="CP097649">
    <property type="protein sequence ID" value="URI15251.1"/>
    <property type="molecule type" value="Genomic_DNA"/>
</dbReference>
<evidence type="ECO:0000313" key="3">
    <source>
        <dbReference type="Proteomes" id="UP001055429"/>
    </source>
</evidence>
<evidence type="ECO:0000313" key="2">
    <source>
        <dbReference type="EMBL" id="URI15251.1"/>
    </source>
</evidence>
<protein>
    <submittedName>
        <fullName evidence="2">GSCFA domain-containing protein</fullName>
    </submittedName>
</protein>
<feature type="domain" description="GSCFA" evidence="1">
    <location>
        <begin position="41"/>
        <end position="309"/>
    </location>
</feature>
<dbReference type="RefSeq" id="WP_250201929.1">
    <property type="nucleotide sequence ID" value="NZ_CP097649.1"/>
</dbReference>
<dbReference type="InterPro" id="IPR014982">
    <property type="entry name" value="GSCFA"/>
</dbReference>
<accession>A0ABY4SJU7</accession>
<organism evidence="2 3">
    <name type="scientific">Brevundimonas albigilva</name>
    <dbReference type="NCBI Taxonomy" id="1312364"/>
    <lineage>
        <taxon>Bacteria</taxon>
        <taxon>Pseudomonadati</taxon>
        <taxon>Pseudomonadota</taxon>
        <taxon>Alphaproteobacteria</taxon>
        <taxon>Caulobacterales</taxon>
        <taxon>Caulobacteraceae</taxon>
        <taxon>Brevundimonas</taxon>
    </lineage>
</organism>
<proteinExistence type="predicted"/>
<keyword evidence="3" id="KW-1185">Reference proteome</keyword>
<evidence type="ECO:0000259" key="1">
    <source>
        <dbReference type="Pfam" id="PF08885"/>
    </source>
</evidence>
<name>A0ABY4SJU7_9CAUL</name>
<gene>
    <name evidence="2" type="ORF">M8231_15910</name>
</gene>
<dbReference type="Pfam" id="PF08885">
    <property type="entry name" value="GSCFA"/>
    <property type="match status" value="1"/>
</dbReference>
<reference evidence="2" key="1">
    <citation type="submission" date="2022-05" db="EMBL/GenBank/DDBJ databases">
        <title>Brevundimonas albigilva TT17 genome sequence.</title>
        <authorList>
            <person name="Lee K."/>
            <person name="Son H."/>
        </authorList>
    </citation>
    <scope>NUCLEOTIDE SEQUENCE</scope>
    <source>
        <strain evidence="2">TT17</strain>
    </source>
</reference>